<comment type="caution">
    <text evidence="1">The sequence shown here is derived from an EMBL/GenBank/DDBJ whole genome shotgun (WGS) entry which is preliminary data.</text>
</comment>
<evidence type="ECO:0000313" key="2">
    <source>
        <dbReference type="Proteomes" id="UP001281410"/>
    </source>
</evidence>
<evidence type="ECO:0000313" key="1">
    <source>
        <dbReference type="EMBL" id="KAK3189752.1"/>
    </source>
</evidence>
<reference evidence="1" key="1">
    <citation type="journal article" date="2023" name="Plant J.">
        <title>Genome sequences and population genomics provide insights into the demographic history, inbreeding, and mutation load of two 'living fossil' tree species of Dipteronia.</title>
        <authorList>
            <person name="Feng Y."/>
            <person name="Comes H.P."/>
            <person name="Chen J."/>
            <person name="Zhu S."/>
            <person name="Lu R."/>
            <person name="Zhang X."/>
            <person name="Li P."/>
            <person name="Qiu J."/>
            <person name="Olsen K.M."/>
            <person name="Qiu Y."/>
        </authorList>
    </citation>
    <scope>NUCLEOTIDE SEQUENCE</scope>
    <source>
        <strain evidence="1">NBL</strain>
    </source>
</reference>
<dbReference type="EMBL" id="JANJYJ010000009">
    <property type="protein sequence ID" value="KAK3189752.1"/>
    <property type="molecule type" value="Genomic_DNA"/>
</dbReference>
<proteinExistence type="predicted"/>
<gene>
    <name evidence="1" type="ORF">Dsin_029313</name>
</gene>
<dbReference type="Proteomes" id="UP001281410">
    <property type="component" value="Unassembled WGS sequence"/>
</dbReference>
<accession>A0AAD9ZSE6</accession>
<protein>
    <submittedName>
        <fullName evidence="1">Uncharacterized protein</fullName>
    </submittedName>
</protein>
<organism evidence="1 2">
    <name type="scientific">Dipteronia sinensis</name>
    <dbReference type="NCBI Taxonomy" id="43782"/>
    <lineage>
        <taxon>Eukaryota</taxon>
        <taxon>Viridiplantae</taxon>
        <taxon>Streptophyta</taxon>
        <taxon>Embryophyta</taxon>
        <taxon>Tracheophyta</taxon>
        <taxon>Spermatophyta</taxon>
        <taxon>Magnoliopsida</taxon>
        <taxon>eudicotyledons</taxon>
        <taxon>Gunneridae</taxon>
        <taxon>Pentapetalae</taxon>
        <taxon>rosids</taxon>
        <taxon>malvids</taxon>
        <taxon>Sapindales</taxon>
        <taxon>Sapindaceae</taxon>
        <taxon>Hippocastanoideae</taxon>
        <taxon>Acereae</taxon>
        <taxon>Dipteronia</taxon>
    </lineage>
</organism>
<dbReference type="AlphaFoldDB" id="A0AAD9ZSE6"/>
<name>A0AAD9ZSE6_9ROSI</name>
<keyword evidence="2" id="KW-1185">Reference proteome</keyword>
<sequence>MLTGIRYGFGASFVTLFCAELVQKVEQVIPEYDPRNRAVISDLLFHVLLWSDDAPQETFLLTKEFSFISFNSSFMHNLMILFDSSKLFATLEEGDNVSKCAAQGADLFERTEIISAMILGGTMAQPRRIES</sequence>